<dbReference type="GO" id="GO:0008270">
    <property type="term" value="F:zinc ion binding"/>
    <property type="evidence" value="ECO:0007669"/>
    <property type="project" value="UniProtKB-KW"/>
</dbReference>
<dbReference type="Gene3D" id="3.30.710.10">
    <property type="entry name" value="Potassium Channel Kv1.1, Chain A"/>
    <property type="match status" value="1"/>
</dbReference>
<dbReference type="InterPro" id="IPR051095">
    <property type="entry name" value="Dros_DevTransReg"/>
</dbReference>
<dbReference type="InterPro" id="IPR000210">
    <property type="entry name" value="BTB/POZ_dom"/>
</dbReference>
<gene>
    <name evidence="7" type="ORF">CHIRRI_LOCUS655</name>
</gene>
<feature type="region of interest" description="Disordered" evidence="4">
    <location>
        <begin position="120"/>
        <end position="157"/>
    </location>
</feature>
<feature type="region of interest" description="Disordered" evidence="4">
    <location>
        <begin position="204"/>
        <end position="305"/>
    </location>
</feature>
<dbReference type="Gene3D" id="3.30.160.60">
    <property type="entry name" value="Classic Zinc Finger"/>
    <property type="match status" value="1"/>
</dbReference>
<dbReference type="EMBL" id="OU895877">
    <property type="protein sequence ID" value="CAG9797666.1"/>
    <property type="molecule type" value="Genomic_DNA"/>
</dbReference>
<protein>
    <submittedName>
        <fullName evidence="7">Uncharacterized protein</fullName>
    </submittedName>
</protein>
<dbReference type="Proteomes" id="UP001153620">
    <property type="component" value="Chromosome 1"/>
</dbReference>
<name>A0A9N9RJZ3_9DIPT</name>
<accession>A0A9N9RJZ3</accession>
<dbReference type="GO" id="GO:0005634">
    <property type="term" value="C:nucleus"/>
    <property type="evidence" value="ECO:0007669"/>
    <property type="project" value="UniProtKB-SubCell"/>
</dbReference>
<dbReference type="FunFam" id="3.30.160.60:FF:002618">
    <property type="entry name" value="Bmp-induced factor"/>
    <property type="match status" value="1"/>
</dbReference>
<evidence type="ECO:0000256" key="2">
    <source>
        <dbReference type="ARBA" id="ARBA00023242"/>
    </source>
</evidence>
<evidence type="ECO:0000313" key="8">
    <source>
        <dbReference type="Proteomes" id="UP001153620"/>
    </source>
</evidence>
<dbReference type="GO" id="GO:0048513">
    <property type="term" value="P:animal organ development"/>
    <property type="evidence" value="ECO:0007669"/>
    <property type="project" value="UniProtKB-ARBA"/>
</dbReference>
<evidence type="ECO:0000313" key="7">
    <source>
        <dbReference type="EMBL" id="CAG9797666.1"/>
    </source>
</evidence>
<dbReference type="PROSITE" id="PS50157">
    <property type="entry name" value="ZINC_FINGER_C2H2_2"/>
    <property type="match status" value="2"/>
</dbReference>
<keyword evidence="8" id="KW-1185">Reference proteome</keyword>
<dbReference type="SUPFAM" id="SSF54695">
    <property type="entry name" value="POZ domain"/>
    <property type="match status" value="1"/>
</dbReference>
<feature type="domain" description="C2H2-type" evidence="6">
    <location>
        <begin position="401"/>
        <end position="429"/>
    </location>
</feature>
<dbReference type="InterPro" id="IPR011333">
    <property type="entry name" value="SKP1/BTB/POZ_sf"/>
</dbReference>
<feature type="compositionally biased region" description="Low complexity" evidence="4">
    <location>
        <begin position="131"/>
        <end position="140"/>
    </location>
</feature>
<feature type="domain" description="C2H2-type" evidence="6">
    <location>
        <begin position="373"/>
        <end position="401"/>
    </location>
</feature>
<keyword evidence="3" id="KW-0863">Zinc-finger</keyword>
<dbReference type="PROSITE" id="PS50097">
    <property type="entry name" value="BTB"/>
    <property type="match status" value="1"/>
</dbReference>
<feature type="compositionally biased region" description="Low complexity" evidence="4">
    <location>
        <begin position="269"/>
        <end position="281"/>
    </location>
</feature>
<dbReference type="PANTHER" id="PTHR23110:SF94">
    <property type="entry name" value="ZINC FINGER PROTEIN CHINMO"/>
    <property type="match status" value="1"/>
</dbReference>
<dbReference type="SMART" id="SM00355">
    <property type="entry name" value="ZnF_C2H2"/>
    <property type="match status" value="2"/>
</dbReference>
<dbReference type="GO" id="GO:0003006">
    <property type="term" value="P:developmental process involved in reproduction"/>
    <property type="evidence" value="ECO:0007669"/>
    <property type="project" value="UniProtKB-ARBA"/>
</dbReference>
<organism evidence="7 8">
    <name type="scientific">Chironomus riparius</name>
    <dbReference type="NCBI Taxonomy" id="315576"/>
    <lineage>
        <taxon>Eukaryota</taxon>
        <taxon>Metazoa</taxon>
        <taxon>Ecdysozoa</taxon>
        <taxon>Arthropoda</taxon>
        <taxon>Hexapoda</taxon>
        <taxon>Insecta</taxon>
        <taxon>Pterygota</taxon>
        <taxon>Neoptera</taxon>
        <taxon>Endopterygota</taxon>
        <taxon>Diptera</taxon>
        <taxon>Nematocera</taxon>
        <taxon>Chironomoidea</taxon>
        <taxon>Chironomidae</taxon>
        <taxon>Chironominae</taxon>
        <taxon>Chironomus</taxon>
    </lineage>
</organism>
<comment type="subcellular location">
    <subcellularLocation>
        <location evidence="1">Nucleus</location>
    </subcellularLocation>
</comment>
<reference evidence="7" key="1">
    <citation type="submission" date="2022-01" db="EMBL/GenBank/DDBJ databases">
        <authorList>
            <person name="King R."/>
        </authorList>
    </citation>
    <scope>NUCLEOTIDE SEQUENCE</scope>
</reference>
<reference evidence="7" key="2">
    <citation type="submission" date="2022-10" db="EMBL/GenBank/DDBJ databases">
        <authorList>
            <consortium name="ENA_rothamsted_submissions"/>
            <consortium name="culmorum"/>
            <person name="King R."/>
        </authorList>
    </citation>
    <scope>NUCLEOTIDE SEQUENCE</scope>
</reference>
<dbReference type="OrthoDB" id="10261408at2759"/>
<evidence type="ECO:0000256" key="4">
    <source>
        <dbReference type="SAM" id="MobiDB-lite"/>
    </source>
</evidence>
<dbReference type="GO" id="GO:0048666">
    <property type="term" value="P:neuron development"/>
    <property type="evidence" value="ECO:0007669"/>
    <property type="project" value="UniProtKB-ARBA"/>
</dbReference>
<evidence type="ECO:0000259" key="5">
    <source>
        <dbReference type="PROSITE" id="PS50097"/>
    </source>
</evidence>
<feature type="compositionally biased region" description="Basic and acidic residues" evidence="4">
    <location>
        <begin position="247"/>
        <end position="258"/>
    </location>
</feature>
<dbReference type="GO" id="GO:0006357">
    <property type="term" value="P:regulation of transcription by RNA polymerase II"/>
    <property type="evidence" value="ECO:0007669"/>
    <property type="project" value="TreeGrafter"/>
</dbReference>
<feature type="domain" description="BTB" evidence="5">
    <location>
        <begin position="32"/>
        <end position="99"/>
    </location>
</feature>
<dbReference type="PANTHER" id="PTHR23110">
    <property type="entry name" value="BTB DOMAIN TRANSCRIPTION FACTOR"/>
    <property type="match status" value="1"/>
</dbReference>
<sequence>MDQQQQYCLKWSNYSSNLATAFSNLFNSETLTDVTLFCEGTIFKAHKLILAACSKNFADLFETPSLATGSVCVILEATSAENMAALLEFMYKGEVHVSQKALESFLKAAESLQVKGLTTEHGRCTTNTNFPSDSSSPTDLPSRRLRNSFSNLDPITKSGIKRETDMIMAGAVTSFPHNYLQPQPYMPSPYEPARKRHMKNLYTNIDQQETRGSVLRDGSKTSTGSPSPVGKTAGYRPASSGSSAAHTEADTMQTERDSPQQSNRYENHSPSTTQGNGTSSTSERDERNGTDKETELNIKNEAGAEDLRMKMEMRQLQSPIGPSSVPPTPTTPIVPYPGKGIPVGLEGTIAPTDMLNVLSAHRESVNTADGKKLQCPLCDRQYGYETNLRAHIRQRHQGIRVPCPFCSRTFTRNNTVRRHIAREHKHQQIVTPFTS</sequence>
<dbReference type="AlphaFoldDB" id="A0A9N9RJZ3"/>
<evidence type="ECO:0000256" key="1">
    <source>
        <dbReference type="ARBA" id="ARBA00004123"/>
    </source>
</evidence>
<dbReference type="Pfam" id="PF00651">
    <property type="entry name" value="BTB"/>
    <property type="match status" value="1"/>
</dbReference>
<keyword evidence="2" id="KW-0539">Nucleus</keyword>
<dbReference type="SUPFAM" id="SSF57667">
    <property type="entry name" value="beta-beta-alpha zinc fingers"/>
    <property type="match status" value="1"/>
</dbReference>
<dbReference type="PROSITE" id="PS00028">
    <property type="entry name" value="ZINC_FINGER_C2H2_1"/>
    <property type="match status" value="2"/>
</dbReference>
<dbReference type="InterPro" id="IPR013087">
    <property type="entry name" value="Znf_C2H2_type"/>
</dbReference>
<feature type="compositionally biased region" description="Basic and acidic residues" evidence="4">
    <location>
        <begin position="282"/>
        <end position="298"/>
    </location>
</feature>
<keyword evidence="3" id="KW-0479">Metal-binding</keyword>
<dbReference type="SMART" id="SM00225">
    <property type="entry name" value="BTB"/>
    <property type="match status" value="1"/>
</dbReference>
<evidence type="ECO:0000259" key="6">
    <source>
        <dbReference type="PROSITE" id="PS50157"/>
    </source>
</evidence>
<evidence type="ECO:0000256" key="3">
    <source>
        <dbReference type="PROSITE-ProRule" id="PRU00042"/>
    </source>
</evidence>
<dbReference type="InterPro" id="IPR036236">
    <property type="entry name" value="Znf_C2H2_sf"/>
</dbReference>
<dbReference type="Pfam" id="PF00096">
    <property type="entry name" value="zf-C2H2"/>
    <property type="match status" value="2"/>
</dbReference>
<proteinExistence type="predicted"/>
<keyword evidence="3" id="KW-0862">Zinc</keyword>
<dbReference type="CDD" id="cd18315">
    <property type="entry name" value="BTB_POZ_BAB-like"/>
    <property type="match status" value="1"/>
</dbReference>